<name>A0A7C8P7X0_ORBOL</name>
<dbReference type="AlphaFoldDB" id="A0A7C8P7X0"/>
<sequence length="87" mass="10100">MVSNKAVALSTKLLRRYDPFESFMSYSMNTRCLHSPESRPFLRENDQAIRHAENNTMRAFKTTGRRLNPHNTFVTPSLSQISSMYSK</sequence>
<dbReference type="EMBL" id="SOZJ01000006">
    <property type="protein sequence ID" value="TGJ65355.1"/>
    <property type="molecule type" value="Genomic_DNA"/>
</dbReference>
<protein>
    <submittedName>
        <fullName evidence="1">Uncharacterized protein</fullName>
    </submittedName>
</protein>
<evidence type="ECO:0000313" key="1">
    <source>
        <dbReference type="EMBL" id="TGJ65355.1"/>
    </source>
</evidence>
<gene>
    <name evidence="1" type="ORF">EYR41_009330</name>
</gene>
<evidence type="ECO:0000313" key="2">
    <source>
        <dbReference type="Proteomes" id="UP000297595"/>
    </source>
</evidence>
<comment type="caution">
    <text evidence="1">The sequence shown here is derived from an EMBL/GenBank/DDBJ whole genome shotgun (WGS) entry which is preliminary data.</text>
</comment>
<dbReference type="Proteomes" id="UP000297595">
    <property type="component" value="Unassembled WGS sequence"/>
</dbReference>
<reference evidence="1 2" key="1">
    <citation type="submission" date="2019-03" db="EMBL/GenBank/DDBJ databases">
        <title>Nematode-trapping fungi genome.</title>
        <authorList>
            <person name="Vidal-Diez De Ulzurrun G."/>
        </authorList>
    </citation>
    <scope>NUCLEOTIDE SEQUENCE [LARGE SCALE GENOMIC DNA]</scope>
    <source>
        <strain evidence="1 2">TWF154</strain>
    </source>
</reference>
<accession>A0A7C8P7X0</accession>
<organism evidence="1 2">
    <name type="scientific">Orbilia oligospora</name>
    <name type="common">Nematode-trapping fungus</name>
    <name type="synonym">Arthrobotrys oligospora</name>
    <dbReference type="NCBI Taxonomy" id="2813651"/>
    <lineage>
        <taxon>Eukaryota</taxon>
        <taxon>Fungi</taxon>
        <taxon>Dikarya</taxon>
        <taxon>Ascomycota</taxon>
        <taxon>Pezizomycotina</taxon>
        <taxon>Orbiliomycetes</taxon>
        <taxon>Orbiliales</taxon>
        <taxon>Orbiliaceae</taxon>
        <taxon>Orbilia</taxon>
    </lineage>
</organism>
<proteinExistence type="predicted"/>